<dbReference type="PANTHER" id="PTHR42693:SF53">
    <property type="entry name" value="ENDO-4-O-SULFATASE"/>
    <property type="match status" value="1"/>
</dbReference>
<feature type="chain" id="PRO_5028807167" evidence="5">
    <location>
        <begin position="23"/>
        <end position="448"/>
    </location>
</feature>
<dbReference type="Proteomes" id="UP000346198">
    <property type="component" value="Unassembled WGS sequence"/>
</dbReference>
<dbReference type="Pfam" id="PF00884">
    <property type="entry name" value="Sulfatase"/>
    <property type="match status" value="1"/>
</dbReference>
<accession>A0A6C2UFK4</accession>
<dbReference type="InterPro" id="IPR017850">
    <property type="entry name" value="Alkaline_phosphatase_core_sf"/>
</dbReference>
<keyword evidence="8" id="KW-1185">Reference proteome</keyword>
<dbReference type="RefSeq" id="WP_222846175.1">
    <property type="nucleotide sequence ID" value="NZ_CAAHFH010000001.1"/>
</dbReference>
<organism evidence="7 8">
    <name type="scientific">Pontiella sulfatireligans</name>
    <dbReference type="NCBI Taxonomy" id="2750658"/>
    <lineage>
        <taxon>Bacteria</taxon>
        <taxon>Pseudomonadati</taxon>
        <taxon>Kiritimatiellota</taxon>
        <taxon>Kiritimatiellia</taxon>
        <taxon>Kiritimatiellales</taxon>
        <taxon>Pontiellaceae</taxon>
        <taxon>Pontiella</taxon>
    </lineage>
</organism>
<dbReference type="SUPFAM" id="SSF53649">
    <property type="entry name" value="Alkaline phosphatase-like"/>
    <property type="match status" value="1"/>
</dbReference>
<dbReference type="GO" id="GO:0046872">
    <property type="term" value="F:metal ion binding"/>
    <property type="evidence" value="ECO:0007669"/>
    <property type="project" value="UniProtKB-KW"/>
</dbReference>
<protein>
    <submittedName>
        <fullName evidence="7">Arylsulfatase</fullName>
    </submittedName>
</protein>
<sequence>MNLKGKIICAIALCGVVSVSLAKKPNIVLIMADDMGYECVGANGSEDYLTPVIDDLAAEGLRFEQCFANPICTPSRVKIMTGIYNARNYVSFGKLDRSQTTFAHLLKEAGYATAIAGKWQLGSEVDSPQHFGFDEACLWQHTRGRKRKGGFDTRYANPQLEINGKEVDYLNGEYGPDICADFICSFIETNKDKPFFAYYPMILTHWPFDATPDSDDWDPKYMGSTTNKGPGDETDQKRHFKDMVQYMDKLVGRIADALDRAGVRENTLVIIAGDNGTDKPIITQWNDREVVGRKSETVDEGTRVTMVMSWPGVLQPRVDKTELVEFSDILPTLCDLAGAALPKNYPGDGQSLTPVMFGKGERHKKYVCLKYRTTWVRNLNYGILPDKGNSQYIFQKYNGHYESEDLDFANMTEKERMIFEELKPVLDGLKKSVAEKKPKKTKKKKKDA</sequence>
<comment type="similarity">
    <text evidence="1">Belongs to the sulfatase family.</text>
</comment>
<evidence type="ECO:0000313" key="7">
    <source>
        <dbReference type="EMBL" id="VGO18925.1"/>
    </source>
</evidence>
<dbReference type="InterPro" id="IPR050738">
    <property type="entry name" value="Sulfatase"/>
</dbReference>
<evidence type="ECO:0000313" key="8">
    <source>
        <dbReference type="Proteomes" id="UP000346198"/>
    </source>
</evidence>
<name>A0A6C2UFK4_9BACT</name>
<evidence type="ECO:0000256" key="5">
    <source>
        <dbReference type="SAM" id="SignalP"/>
    </source>
</evidence>
<proteinExistence type="inferred from homology"/>
<gene>
    <name evidence="7" type="primary">atsA_104</name>
    <name evidence="7" type="ORF">SCARR_00978</name>
</gene>
<keyword evidence="5" id="KW-0732">Signal</keyword>
<feature type="signal peptide" evidence="5">
    <location>
        <begin position="1"/>
        <end position="22"/>
    </location>
</feature>
<evidence type="ECO:0000256" key="1">
    <source>
        <dbReference type="ARBA" id="ARBA00008779"/>
    </source>
</evidence>
<dbReference type="PROSITE" id="PS00523">
    <property type="entry name" value="SULFATASE_1"/>
    <property type="match status" value="1"/>
</dbReference>
<keyword evidence="2" id="KW-0479">Metal-binding</keyword>
<dbReference type="Gene3D" id="3.40.720.10">
    <property type="entry name" value="Alkaline Phosphatase, subunit A"/>
    <property type="match status" value="1"/>
</dbReference>
<evidence type="ECO:0000259" key="6">
    <source>
        <dbReference type="Pfam" id="PF00884"/>
    </source>
</evidence>
<feature type="domain" description="Sulfatase N-terminal" evidence="6">
    <location>
        <begin position="25"/>
        <end position="339"/>
    </location>
</feature>
<dbReference type="CDD" id="cd16151">
    <property type="entry name" value="sulfatase_like"/>
    <property type="match status" value="1"/>
</dbReference>
<evidence type="ECO:0000256" key="2">
    <source>
        <dbReference type="ARBA" id="ARBA00022723"/>
    </source>
</evidence>
<dbReference type="InterPro" id="IPR024607">
    <property type="entry name" value="Sulfatase_CS"/>
</dbReference>
<reference evidence="7 8" key="1">
    <citation type="submission" date="2019-04" db="EMBL/GenBank/DDBJ databases">
        <authorList>
            <person name="Van Vliet M D."/>
        </authorList>
    </citation>
    <scope>NUCLEOTIDE SEQUENCE [LARGE SCALE GENOMIC DNA]</scope>
    <source>
        <strain evidence="7 8">F21</strain>
    </source>
</reference>
<dbReference type="EMBL" id="CAAHFH010000001">
    <property type="protein sequence ID" value="VGO18925.1"/>
    <property type="molecule type" value="Genomic_DNA"/>
</dbReference>
<dbReference type="PANTHER" id="PTHR42693">
    <property type="entry name" value="ARYLSULFATASE FAMILY MEMBER"/>
    <property type="match status" value="1"/>
</dbReference>
<dbReference type="AlphaFoldDB" id="A0A6C2UFK4"/>
<evidence type="ECO:0000256" key="3">
    <source>
        <dbReference type="ARBA" id="ARBA00022801"/>
    </source>
</evidence>
<dbReference type="GO" id="GO:0004065">
    <property type="term" value="F:arylsulfatase activity"/>
    <property type="evidence" value="ECO:0007669"/>
    <property type="project" value="TreeGrafter"/>
</dbReference>
<evidence type="ECO:0000256" key="4">
    <source>
        <dbReference type="ARBA" id="ARBA00022837"/>
    </source>
</evidence>
<keyword evidence="3" id="KW-0378">Hydrolase</keyword>
<keyword evidence="4" id="KW-0106">Calcium</keyword>
<dbReference type="InterPro" id="IPR000917">
    <property type="entry name" value="Sulfatase_N"/>
</dbReference>